<organism evidence="3">
    <name type="scientific">Eremomyces bilateralis CBS 781.70</name>
    <dbReference type="NCBI Taxonomy" id="1392243"/>
    <lineage>
        <taxon>Eukaryota</taxon>
        <taxon>Fungi</taxon>
        <taxon>Dikarya</taxon>
        <taxon>Ascomycota</taxon>
        <taxon>Pezizomycotina</taxon>
        <taxon>Dothideomycetes</taxon>
        <taxon>Dothideomycetes incertae sedis</taxon>
        <taxon>Eremomycetales</taxon>
        <taxon>Eremomycetaceae</taxon>
        <taxon>Eremomyces</taxon>
    </lineage>
</organism>
<reference evidence="3 5" key="1">
    <citation type="submission" date="2020-01" db="EMBL/GenBank/DDBJ databases">
        <authorList>
            <consortium name="DOE Joint Genome Institute"/>
            <person name="Haridas S."/>
            <person name="Albert R."/>
            <person name="Binder M."/>
            <person name="Bloem J."/>
            <person name="Labutti K."/>
            <person name="Salamov A."/>
            <person name="Andreopoulos B."/>
            <person name="Baker S.E."/>
            <person name="Barry K."/>
            <person name="Bills G."/>
            <person name="Bluhm B.H."/>
            <person name="Cannon C."/>
            <person name="Castanera R."/>
            <person name="Culley D.E."/>
            <person name="Daum C."/>
            <person name="Ezra D."/>
            <person name="Gonzalez J.B."/>
            <person name="Henrissat B."/>
            <person name="Kuo A."/>
            <person name="Liang C."/>
            <person name="Lipzen A."/>
            <person name="Lutzoni F."/>
            <person name="Magnuson J."/>
            <person name="Mondo S."/>
            <person name="Nolan M."/>
            <person name="Ohm R."/>
            <person name="Pangilinan J."/>
            <person name="Park H.-J."/>
            <person name="Ramirez L."/>
            <person name="Alfaro M."/>
            <person name="Sun H."/>
            <person name="Tritt A."/>
            <person name="Yoshinaga Y."/>
            <person name="Zwiers L.-H."/>
            <person name="Turgeon B.G."/>
            <person name="Goodwin S.B."/>
            <person name="Spatafora J.W."/>
            <person name="Crous P.W."/>
            <person name="Grigoriev I.V."/>
        </authorList>
    </citation>
    <scope>NUCLEOTIDE SEQUENCE</scope>
    <source>
        <strain evidence="3 5">CBS 781.70</strain>
    </source>
</reference>
<dbReference type="Pfam" id="PF04433">
    <property type="entry name" value="SWIRM"/>
    <property type="match status" value="1"/>
</dbReference>
<protein>
    <submittedName>
        <fullName evidence="3 5">SWIRM domain-containing protein</fullName>
    </submittedName>
</protein>
<reference evidence="5" key="2">
    <citation type="submission" date="2020-04" db="EMBL/GenBank/DDBJ databases">
        <authorList>
            <consortium name="NCBI Genome Project"/>
        </authorList>
    </citation>
    <scope>NUCLEOTIDE SEQUENCE</scope>
    <source>
        <strain evidence="5">CBS 781.70</strain>
    </source>
</reference>
<dbReference type="PROSITE" id="PS50934">
    <property type="entry name" value="SWIRM"/>
    <property type="match status" value="1"/>
</dbReference>
<dbReference type="GO" id="GO:0010468">
    <property type="term" value="P:regulation of gene expression"/>
    <property type="evidence" value="ECO:0007669"/>
    <property type="project" value="UniProtKB-ARBA"/>
</dbReference>
<dbReference type="FunFam" id="1.10.10.10:FF:000087">
    <property type="entry name" value="Transcriptional adapter 2"/>
    <property type="match status" value="1"/>
</dbReference>
<keyword evidence="4" id="KW-1185">Reference proteome</keyword>
<dbReference type="Proteomes" id="UP000504638">
    <property type="component" value="Unplaced"/>
</dbReference>
<name>A0A6G1G9C4_9PEZI</name>
<reference evidence="5" key="3">
    <citation type="submission" date="2025-04" db="UniProtKB">
        <authorList>
            <consortium name="RefSeq"/>
        </authorList>
    </citation>
    <scope>IDENTIFICATION</scope>
    <source>
        <strain evidence="5">CBS 781.70</strain>
    </source>
</reference>
<dbReference type="RefSeq" id="XP_033536100.1">
    <property type="nucleotide sequence ID" value="XM_033678012.1"/>
</dbReference>
<dbReference type="GeneID" id="54418582"/>
<evidence type="ECO:0000256" key="1">
    <source>
        <dbReference type="SAM" id="MobiDB-lite"/>
    </source>
</evidence>
<dbReference type="EMBL" id="ML975153">
    <property type="protein sequence ID" value="KAF1814469.1"/>
    <property type="molecule type" value="Genomic_DNA"/>
</dbReference>
<feature type="compositionally biased region" description="Basic residues" evidence="1">
    <location>
        <begin position="204"/>
        <end position="218"/>
    </location>
</feature>
<dbReference type="SUPFAM" id="SSF46689">
    <property type="entry name" value="Homeodomain-like"/>
    <property type="match status" value="1"/>
</dbReference>
<gene>
    <name evidence="3 5" type="ORF">P152DRAFT_447826</name>
</gene>
<proteinExistence type="predicted"/>
<dbReference type="InterPro" id="IPR009057">
    <property type="entry name" value="Homeodomain-like_sf"/>
</dbReference>
<feature type="region of interest" description="Disordered" evidence="1">
    <location>
        <begin position="204"/>
        <end position="268"/>
    </location>
</feature>
<dbReference type="Gene3D" id="1.10.10.10">
    <property type="entry name" value="Winged helix-like DNA-binding domain superfamily/Winged helix DNA-binding domain"/>
    <property type="match status" value="1"/>
</dbReference>
<evidence type="ECO:0000259" key="2">
    <source>
        <dbReference type="PROSITE" id="PS50934"/>
    </source>
</evidence>
<dbReference type="InterPro" id="IPR007526">
    <property type="entry name" value="SWIRM"/>
</dbReference>
<evidence type="ECO:0000313" key="3">
    <source>
        <dbReference type="EMBL" id="KAF1814469.1"/>
    </source>
</evidence>
<evidence type="ECO:0000313" key="5">
    <source>
        <dbReference type="RefSeq" id="XP_033536100.1"/>
    </source>
</evidence>
<dbReference type="InterPro" id="IPR036388">
    <property type="entry name" value="WH-like_DNA-bd_sf"/>
</dbReference>
<evidence type="ECO:0000313" key="4">
    <source>
        <dbReference type="Proteomes" id="UP000504638"/>
    </source>
</evidence>
<accession>A0A6G1G9C4</accession>
<dbReference type="OrthoDB" id="5598695at2759"/>
<sequence>MAAHRFITPNSHAPRGFDIHSILSPPESGRIESFSPTSVSAIRTPRSSFTSDNAVMPSKDINANRVMGPTLRAPLPISPPISPATNLVDNSKSQAVEGDTSRDPLLYPVDFPATGTVLPASEPLFPDGQPDPSMDAVVDQHMKSNSFAVAGTEPPSRAEYLLVASCCSRIHQLVDKSPGGYMASTLKDNDVYRKRKLEDTIVSAHRRLAPAPNKRPRLHAPPSAPRTPRGPKRTSSISTKPVFGNDRLSNPVPKAPRAPTSRDDVEFDSLPDYCPPLATLGSNSKALKGDWKGQALDLSQDKDRELLHEAEVAIAATLRLSCATYLCSKRRIFQGRLEALTKGKEFRKTDAQQACKIDVNKASKLWTAYDRVGWFHPEFFRQFL</sequence>
<feature type="domain" description="SWIRM" evidence="2">
    <location>
        <begin position="287"/>
        <end position="384"/>
    </location>
</feature>
<dbReference type="AlphaFoldDB" id="A0A6G1G9C4"/>